<evidence type="ECO:0000259" key="1">
    <source>
        <dbReference type="Pfam" id="PF00561"/>
    </source>
</evidence>
<dbReference type="AlphaFoldDB" id="A0A1C7M538"/>
<dbReference type="EMBL" id="LUGG01000009">
    <property type="protein sequence ID" value="OBZ72093.1"/>
    <property type="molecule type" value="Genomic_DNA"/>
</dbReference>
<dbReference type="OrthoDB" id="408373at2759"/>
<reference evidence="2 3" key="1">
    <citation type="submission" date="2016-03" db="EMBL/GenBank/DDBJ databases">
        <title>Whole genome sequencing of Grifola frondosa 9006-11.</title>
        <authorList>
            <person name="Min B."/>
            <person name="Park H."/>
            <person name="Kim J.-G."/>
            <person name="Cho H."/>
            <person name="Oh Y.-L."/>
            <person name="Kong W.-S."/>
            <person name="Choi I.-G."/>
        </authorList>
    </citation>
    <scope>NUCLEOTIDE SEQUENCE [LARGE SCALE GENOMIC DNA]</scope>
    <source>
        <strain evidence="2 3">9006-11</strain>
    </source>
</reference>
<evidence type="ECO:0000313" key="3">
    <source>
        <dbReference type="Proteomes" id="UP000092993"/>
    </source>
</evidence>
<dbReference type="InterPro" id="IPR029058">
    <property type="entry name" value="AB_hydrolase_fold"/>
</dbReference>
<organism evidence="2 3">
    <name type="scientific">Grifola frondosa</name>
    <name type="common">Maitake</name>
    <name type="synonym">Polyporus frondosus</name>
    <dbReference type="NCBI Taxonomy" id="5627"/>
    <lineage>
        <taxon>Eukaryota</taxon>
        <taxon>Fungi</taxon>
        <taxon>Dikarya</taxon>
        <taxon>Basidiomycota</taxon>
        <taxon>Agaricomycotina</taxon>
        <taxon>Agaricomycetes</taxon>
        <taxon>Polyporales</taxon>
        <taxon>Grifolaceae</taxon>
        <taxon>Grifola</taxon>
    </lineage>
</organism>
<dbReference type="Proteomes" id="UP000092993">
    <property type="component" value="Unassembled WGS sequence"/>
</dbReference>
<protein>
    <recommendedName>
        <fullName evidence="1">AB hydrolase-1 domain-containing protein</fullName>
    </recommendedName>
</protein>
<dbReference type="InterPro" id="IPR000073">
    <property type="entry name" value="AB_hydrolase_1"/>
</dbReference>
<dbReference type="STRING" id="5627.A0A1C7M538"/>
<keyword evidence="3" id="KW-1185">Reference proteome</keyword>
<comment type="caution">
    <text evidence="2">The sequence shown here is derived from an EMBL/GenBank/DDBJ whole genome shotgun (WGS) entry which is preliminary data.</text>
</comment>
<dbReference type="Gene3D" id="3.40.50.1820">
    <property type="entry name" value="alpha/beta hydrolase"/>
    <property type="match status" value="1"/>
</dbReference>
<proteinExistence type="predicted"/>
<dbReference type="Pfam" id="PF00561">
    <property type="entry name" value="Abhydrolase_1"/>
    <property type="match status" value="1"/>
</dbReference>
<evidence type="ECO:0000313" key="2">
    <source>
        <dbReference type="EMBL" id="OBZ72093.1"/>
    </source>
</evidence>
<feature type="domain" description="AB hydrolase-1" evidence="1">
    <location>
        <begin position="16"/>
        <end position="91"/>
    </location>
</feature>
<dbReference type="SUPFAM" id="SSF53474">
    <property type="entry name" value="alpha/beta-Hydrolases"/>
    <property type="match status" value="1"/>
</dbReference>
<sequence>MARRSGQSQQATLRSPLVFIHGLACTALGFDKQFSDPELQASLHLVRYEMRGHGRSGMPENPEAYESIRYAEDFRIVCEAFGLSKPFMLGW</sequence>
<name>A0A1C7M538_GRIFR</name>
<gene>
    <name evidence="2" type="ORF">A0H81_07864</name>
</gene>
<accession>A0A1C7M538</accession>